<evidence type="ECO:0000313" key="3">
    <source>
        <dbReference type="Proteomes" id="UP000028702"/>
    </source>
</evidence>
<comment type="caution">
    <text evidence="2">The sequence shown here is derived from an EMBL/GenBank/DDBJ whole genome shotgun (WGS) entry which is preliminary data.</text>
</comment>
<accession>A0A081BCA8</accession>
<dbReference type="PANTHER" id="PTHR43798:SF33">
    <property type="entry name" value="HYDROLASE, PUTATIVE (AFU_ORTHOLOGUE AFUA_2G14860)-RELATED"/>
    <property type="match status" value="1"/>
</dbReference>
<dbReference type="InterPro" id="IPR050266">
    <property type="entry name" value="AB_hydrolase_sf"/>
</dbReference>
<dbReference type="Proteomes" id="UP000028702">
    <property type="component" value="Unassembled WGS sequence"/>
</dbReference>
<dbReference type="Gene3D" id="3.40.50.1820">
    <property type="entry name" value="alpha/beta hydrolase"/>
    <property type="match status" value="1"/>
</dbReference>
<sequence>MSNQPEIALFPEEDLIHHRPDWFRKALAEEGETRFVTSEGTKIHYRFWKAKRADRPGLVFVHGNGAHARWFDFIAPQLTDDYNVASMDLPGMGDSGWRTEYTRETYAHAIAAVAFEGGLGEKPVIVGHSFGGFVTLITGGLYGDRLGGVMLCDFRVCPPENAMEWFKNDPPRRATRIYPDFETAAARFRLAPLQDCVNRYILDYIGGHSLIEVKEGEDRGRGPEAASGWTWKFDPFAYEGLHMGPDHAEMFRTMPCKVAGIYGAQSKDYDPETIAFMRKTRPDAPIFTIPHAQHHIMLDQPIAFSSAVHALMSSWEAEGALGAKAEPGDPKTGNLCAAAE</sequence>
<dbReference type="InterPro" id="IPR029058">
    <property type="entry name" value="AB_hydrolase_fold"/>
</dbReference>
<dbReference type="Pfam" id="PF12697">
    <property type="entry name" value="Abhydrolase_6"/>
    <property type="match status" value="1"/>
</dbReference>
<keyword evidence="2" id="KW-0378">Hydrolase</keyword>
<dbReference type="InterPro" id="IPR000073">
    <property type="entry name" value="AB_hydrolase_1"/>
</dbReference>
<dbReference type="STRING" id="1333998.M2A_2175"/>
<dbReference type="AlphaFoldDB" id="A0A081BCA8"/>
<keyword evidence="3" id="KW-1185">Reference proteome</keyword>
<name>A0A081BCA8_9HYPH</name>
<protein>
    <submittedName>
        <fullName evidence="2">Alpha/beta hydrolase fold protein</fullName>
    </submittedName>
</protein>
<evidence type="ECO:0000313" key="2">
    <source>
        <dbReference type="EMBL" id="GAK45676.1"/>
    </source>
</evidence>
<dbReference type="RefSeq" id="WP_052379404.1">
    <property type="nucleotide sequence ID" value="NZ_BBIO01000011.1"/>
</dbReference>
<feature type="domain" description="AB hydrolase-1" evidence="1">
    <location>
        <begin position="58"/>
        <end position="304"/>
    </location>
</feature>
<reference evidence="2 3" key="1">
    <citation type="submission" date="2014-07" db="EMBL/GenBank/DDBJ databases">
        <title>Tepidicaulis marinum gen. nov., sp. nov., a novel marine bacterium denitrifying nitrate to nitrous oxide strictly under microaerobic conditions.</title>
        <authorList>
            <person name="Takeuchi M."/>
            <person name="Yamagishi T."/>
            <person name="Kamagata Y."/>
            <person name="Oshima K."/>
            <person name="Hattori M."/>
            <person name="Katayama T."/>
            <person name="Hanada S."/>
            <person name="Tamaki H."/>
            <person name="Marumo K."/>
            <person name="Maeda H."/>
            <person name="Nedachi M."/>
            <person name="Iwasaki W."/>
            <person name="Suwa Y."/>
            <person name="Sakata S."/>
        </authorList>
    </citation>
    <scope>NUCLEOTIDE SEQUENCE [LARGE SCALE GENOMIC DNA]</scope>
    <source>
        <strain evidence="2 3">MA2</strain>
    </source>
</reference>
<dbReference type="GO" id="GO:0016787">
    <property type="term" value="F:hydrolase activity"/>
    <property type="evidence" value="ECO:0007669"/>
    <property type="project" value="UniProtKB-KW"/>
</dbReference>
<dbReference type="GO" id="GO:0016020">
    <property type="term" value="C:membrane"/>
    <property type="evidence" value="ECO:0007669"/>
    <property type="project" value="TreeGrafter"/>
</dbReference>
<gene>
    <name evidence="2" type="ORF">M2A_2175</name>
</gene>
<dbReference type="EMBL" id="BBIO01000011">
    <property type="protein sequence ID" value="GAK45676.1"/>
    <property type="molecule type" value="Genomic_DNA"/>
</dbReference>
<dbReference type="SUPFAM" id="SSF53474">
    <property type="entry name" value="alpha/beta-Hydrolases"/>
    <property type="match status" value="1"/>
</dbReference>
<evidence type="ECO:0000259" key="1">
    <source>
        <dbReference type="Pfam" id="PF12697"/>
    </source>
</evidence>
<dbReference type="PANTHER" id="PTHR43798">
    <property type="entry name" value="MONOACYLGLYCEROL LIPASE"/>
    <property type="match status" value="1"/>
</dbReference>
<dbReference type="eggNOG" id="COG2267">
    <property type="taxonomic scope" value="Bacteria"/>
</dbReference>
<organism evidence="2 3">
    <name type="scientific">Tepidicaulis marinus</name>
    <dbReference type="NCBI Taxonomy" id="1333998"/>
    <lineage>
        <taxon>Bacteria</taxon>
        <taxon>Pseudomonadati</taxon>
        <taxon>Pseudomonadota</taxon>
        <taxon>Alphaproteobacteria</taxon>
        <taxon>Hyphomicrobiales</taxon>
        <taxon>Parvibaculaceae</taxon>
        <taxon>Tepidicaulis</taxon>
    </lineage>
</organism>
<proteinExistence type="predicted"/>